<proteinExistence type="predicted"/>
<name>A0A6A6HG83_VIRVR</name>
<dbReference type="AlphaFoldDB" id="A0A6A6HG83"/>
<feature type="domain" description="Azaphilone pigments biosynthesis cluster protein L N-terminal" evidence="2">
    <location>
        <begin position="1"/>
        <end position="160"/>
    </location>
</feature>
<dbReference type="EMBL" id="ML991781">
    <property type="protein sequence ID" value="KAF2237124.1"/>
    <property type="molecule type" value="Genomic_DNA"/>
</dbReference>
<feature type="coiled-coil region" evidence="1">
    <location>
        <begin position="152"/>
        <end position="197"/>
    </location>
</feature>
<organism evidence="3 4">
    <name type="scientific">Viridothelium virens</name>
    <name type="common">Speckled blister lichen</name>
    <name type="synonym">Trypethelium virens</name>
    <dbReference type="NCBI Taxonomy" id="1048519"/>
    <lineage>
        <taxon>Eukaryota</taxon>
        <taxon>Fungi</taxon>
        <taxon>Dikarya</taxon>
        <taxon>Ascomycota</taxon>
        <taxon>Pezizomycotina</taxon>
        <taxon>Dothideomycetes</taxon>
        <taxon>Dothideomycetes incertae sedis</taxon>
        <taxon>Trypetheliales</taxon>
        <taxon>Trypetheliaceae</taxon>
        <taxon>Viridothelium</taxon>
    </lineage>
</organism>
<protein>
    <recommendedName>
        <fullName evidence="2">Azaphilone pigments biosynthesis cluster protein L N-terminal domain-containing protein</fullName>
    </recommendedName>
</protein>
<dbReference type="SUPFAM" id="SSF48403">
    <property type="entry name" value="Ankyrin repeat"/>
    <property type="match status" value="1"/>
</dbReference>
<evidence type="ECO:0000259" key="2">
    <source>
        <dbReference type="Pfam" id="PF17111"/>
    </source>
</evidence>
<sequence>MDVVSIVTSVVAFAEAALKSTKFVYQTLSTVKHQPRLVQSLVTAIRKLHLVLRKVSKSPAVRFARERADLEALSTIIRLCQEDCKRYENTIQRIQIVRNDSLVGRAWKQVKTILKEKELEKIWTEVNLHVDVIEVNIGLLLTSYVQRNSTQIQHHSSKLDTVHDQVEELREDSTQRHAELRKELDLLNAKVERMEGMSRNQLEHIFELLRSFRERLSQGSPSIQANACTNKQRRCDVSKDVRAAEPLTEYEKVLSSIDRLCKLSTQEEDISFNGDTQEIIDDLEALLESISEQMLYEVEDSKGSHTPELSRKETPPFNTCDLKYTKGLLTCADSIQVNKASSATAIPKQTRIVQEQQMKKLMTVYGTFTLTTRRRQLFREDAESASREKEFIAMLTVMLDHPRLNNATLNISFHQRAKRDGFFSFSPRLCVGIVHERGAEVFEYVRRGNMKGFLTMLQKGEATVWDHDTHGVPLLNYALEQPAMTKFLIEAGVDIDENVMCKKLEYDMVDQDSGAATRTECRKLLLEAGADPTIPHKFGVGPQSRRRAIGNIWAYPDPQGLQCLLDLDPGFIDIKTGLVGEDSFMRHIAPGIESPPCNLAHWIELLKTLSERGMDINGVFQVDHENMELPAATLMHDLLSAAKPCQQNCCKEILKFLLSNGANLSTRDERGITVMRAGFDEKYHEHEGQVGGFKGDLWDSILTEYGYDIAELRKAYCAPRKPWYDQKHQNYSRQDFEKLWCGMEHLCPYWYDPPSWPPNCPEDPRMFSLERRQQRGSVIEQEVYSIDDEDDASCEADEEFPIEDSEDIFDEQDILDLYASPCEGEEDIRGEFGLESSSANAEG</sequence>
<keyword evidence="4" id="KW-1185">Reference proteome</keyword>
<dbReference type="Pfam" id="PF17111">
    <property type="entry name" value="PigL_N"/>
    <property type="match status" value="1"/>
</dbReference>
<gene>
    <name evidence="3" type="ORF">EV356DRAFT_574308</name>
</gene>
<evidence type="ECO:0000313" key="4">
    <source>
        <dbReference type="Proteomes" id="UP000800092"/>
    </source>
</evidence>
<reference evidence="3" key="1">
    <citation type="journal article" date="2020" name="Stud. Mycol.">
        <title>101 Dothideomycetes genomes: a test case for predicting lifestyles and emergence of pathogens.</title>
        <authorList>
            <person name="Haridas S."/>
            <person name="Albert R."/>
            <person name="Binder M."/>
            <person name="Bloem J."/>
            <person name="Labutti K."/>
            <person name="Salamov A."/>
            <person name="Andreopoulos B."/>
            <person name="Baker S."/>
            <person name="Barry K."/>
            <person name="Bills G."/>
            <person name="Bluhm B."/>
            <person name="Cannon C."/>
            <person name="Castanera R."/>
            <person name="Culley D."/>
            <person name="Daum C."/>
            <person name="Ezra D."/>
            <person name="Gonzalez J."/>
            <person name="Henrissat B."/>
            <person name="Kuo A."/>
            <person name="Liang C."/>
            <person name="Lipzen A."/>
            <person name="Lutzoni F."/>
            <person name="Magnuson J."/>
            <person name="Mondo S."/>
            <person name="Nolan M."/>
            <person name="Ohm R."/>
            <person name="Pangilinan J."/>
            <person name="Park H.-J."/>
            <person name="Ramirez L."/>
            <person name="Alfaro M."/>
            <person name="Sun H."/>
            <person name="Tritt A."/>
            <person name="Yoshinaga Y."/>
            <person name="Zwiers L.-H."/>
            <person name="Turgeon B."/>
            <person name="Goodwin S."/>
            <person name="Spatafora J."/>
            <person name="Crous P."/>
            <person name="Grigoriev I."/>
        </authorList>
    </citation>
    <scope>NUCLEOTIDE SEQUENCE</scope>
    <source>
        <strain evidence="3">Tuck. ex Michener</strain>
    </source>
</reference>
<accession>A0A6A6HG83</accession>
<dbReference type="Gene3D" id="1.25.40.20">
    <property type="entry name" value="Ankyrin repeat-containing domain"/>
    <property type="match status" value="1"/>
</dbReference>
<dbReference type="Proteomes" id="UP000800092">
    <property type="component" value="Unassembled WGS sequence"/>
</dbReference>
<keyword evidence="1" id="KW-0175">Coiled coil</keyword>
<evidence type="ECO:0000256" key="1">
    <source>
        <dbReference type="SAM" id="Coils"/>
    </source>
</evidence>
<dbReference type="OrthoDB" id="3796990at2759"/>
<dbReference type="InterPro" id="IPR036770">
    <property type="entry name" value="Ankyrin_rpt-contain_sf"/>
</dbReference>
<dbReference type="InterPro" id="IPR031348">
    <property type="entry name" value="PigL_N"/>
</dbReference>
<evidence type="ECO:0000313" key="3">
    <source>
        <dbReference type="EMBL" id="KAF2237124.1"/>
    </source>
</evidence>